<feature type="domain" description="Dihydrodipicolinate reductase N-terminal" evidence="13">
    <location>
        <begin position="1"/>
        <end position="103"/>
    </location>
</feature>
<dbReference type="RefSeq" id="WP_081148538.1">
    <property type="nucleotide sequence ID" value="NZ_LVYD01000049.1"/>
</dbReference>
<evidence type="ECO:0000256" key="5">
    <source>
        <dbReference type="ARBA" id="ARBA00023002"/>
    </source>
</evidence>
<dbReference type="Gene3D" id="3.30.360.10">
    <property type="entry name" value="Dihydrodipicolinate Reductase, domain 2"/>
    <property type="match status" value="1"/>
</dbReference>
<dbReference type="EMBL" id="LVYD01000049">
    <property type="protein sequence ID" value="OQP62673.1"/>
    <property type="molecule type" value="Genomic_DNA"/>
</dbReference>
<dbReference type="PIRSF" id="PIRSF000161">
    <property type="entry name" value="DHPR"/>
    <property type="match status" value="1"/>
</dbReference>
<protein>
    <recommendedName>
        <fullName evidence="9 12">4-hydroxy-tetrahydrodipicolinate reductase</fullName>
        <ecNumber evidence="9 12">1.17.1.8</ecNumber>
    </recommendedName>
</protein>
<dbReference type="EC" id="1.17.1.8" evidence="9 12"/>
<dbReference type="Proteomes" id="UP000192796">
    <property type="component" value="Unassembled WGS sequence"/>
</dbReference>
<dbReference type="InterPro" id="IPR023940">
    <property type="entry name" value="DHDPR_bac"/>
</dbReference>
<dbReference type="AlphaFoldDB" id="A0A1V9FWF8"/>
<evidence type="ECO:0000256" key="11">
    <source>
        <dbReference type="ARBA" id="ARBA00049396"/>
    </source>
</evidence>
<feature type="domain" description="Dihydrodipicolinate reductase C-terminal" evidence="14">
    <location>
        <begin position="106"/>
        <end position="236"/>
    </location>
</feature>
<dbReference type="SUPFAM" id="SSF55347">
    <property type="entry name" value="Glyceraldehyde-3-phosphate dehydrogenase-like, C-terminal domain"/>
    <property type="match status" value="1"/>
</dbReference>
<name>A0A1V9FWF8_9BACT</name>
<dbReference type="GO" id="GO:0005829">
    <property type="term" value="C:cytosol"/>
    <property type="evidence" value="ECO:0007669"/>
    <property type="project" value="TreeGrafter"/>
</dbReference>
<proteinExistence type="inferred from homology"/>
<dbReference type="GO" id="GO:0009089">
    <property type="term" value="P:lysine biosynthetic process via diaminopimelate"/>
    <property type="evidence" value="ECO:0007669"/>
    <property type="project" value="UniProtKB-UniRule"/>
</dbReference>
<keyword evidence="2" id="KW-0028">Amino-acid biosynthesis</keyword>
<evidence type="ECO:0000259" key="13">
    <source>
        <dbReference type="Pfam" id="PF01113"/>
    </source>
</evidence>
<comment type="catalytic activity">
    <reaction evidence="11">
        <text>(S)-2,3,4,5-tetrahydrodipicolinate + NAD(+) + H2O = (2S,4S)-4-hydroxy-2,3,4,5-tetrahydrodipicolinate + NADH + H(+)</text>
        <dbReference type="Rhea" id="RHEA:35323"/>
        <dbReference type="ChEBI" id="CHEBI:15377"/>
        <dbReference type="ChEBI" id="CHEBI:15378"/>
        <dbReference type="ChEBI" id="CHEBI:16845"/>
        <dbReference type="ChEBI" id="CHEBI:57540"/>
        <dbReference type="ChEBI" id="CHEBI:57945"/>
        <dbReference type="ChEBI" id="CHEBI:67139"/>
        <dbReference type="EC" id="1.17.1.8"/>
    </reaction>
</comment>
<keyword evidence="6" id="KW-0520">NAD</keyword>
<dbReference type="Pfam" id="PF05173">
    <property type="entry name" value="DapB_C"/>
    <property type="match status" value="1"/>
</dbReference>
<evidence type="ECO:0000256" key="8">
    <source>
        <dbReference type="ARBA" id="ARBA00037922"/>
    </source>
</evidence>
<sequence>MKIALIGYGKMGHAIEEIALQRGHEIVLKVGIENIQDNTIENIKKADVAIEFTGPEVAFDNVLRCFDAGVPVVSGSTGWLQRFEEATTYCTKKNGAMLYASNFSVGVNIFFAINKRLAELMAPHKEYDVKLTEVHHTQKKDAPSGTAITLAESILQSIEQKKQWVNEASKNREDLEIISERVDPAPGTHIITYQSEIDDIEIKHTAHNRKGFATGAVLAAEFLKGKKGIYNMSDVLGL</sequence>
<keyword evidence="4" id="KW-0220">Diaminopimelate biosynthesis</keyword>
<dbReference type="InterPro" id="IPR000846">
    <property type="entry name" value="DapB_N"/>
</dbReference>
<keyword evidence="16" id="KW-1185">Reference proteome</keyword>
<evidence type="ECO:0000256" key="3">
    <source>
        <dbReference type="ARBA" id="ARBA00022857"/>
    </source>
</evidence>
<comment type="pathway">
    <text evidence="8">Amino-acid biosynthesis; L-lysine biosynthesis via DAP pathway; (S)-tetrahydrodipicolinate from L-aspartate: step 4/4.</text>
</comment>
<comment type="similarity">
    <text evidence="1">Belongs to the DapB family.</text>
</comment>
<dbReference type="SUPFAM" id="SSF51735">
    <property type="entry name" value="NAD(P)-binding Rossmann-fold domains"/>
    <property type="match status" value="1"/>
</dbReference>
<dbReference type="STRING" id="1703345.A3860_27055"/>
<organism evidence="15 16">
    <name type="scientific">Niastella vici</name>
    <dbReference type="NCBI Taxonomy" id="1703345"/>
    <lineage>
        <taxon>Bacteria</taxon>
        <taxon>Pseudomonadati</taxon>
        <taxon>Bacteroidota</taxon>
        <taxon>Chitinophagia</taxon>
        <taxon>Chitinophagales</taxon>
        <taxon>Chitinophagaceae</taxon>
        <taxon>Niastella</taxon>
    </lineage>
</organism>
<dbReference type="GO" id="GO:0008839">
    <property type="term" value="F:4-hydroxy-tetrahydrodipicolinate reductase"/>
    <property type="evidence" value="ECO:0007669"/>
    <property type="project" value="UniProtKB-UniRule"/>
</dbReference>
<dbReference type="PANTHER" id="PTHR20836:SF0">
    <property type="entry name" value="4-HYDROXY-TETRAHYDRODIPICOLINATE REDUCTASE 1, CHLOROPLASTIC-RELATED"/>
    <property type="match status" value="1"/>
</dbReference>
<evidence type="ECO:0000256" key="7">
    <source>
        <dbReference type="ARBA" id="ARBA00023154"/>
    </source>
</evidence>
<dbReference type="NCBIfam" id="TIGR00036">
    <property type="entry name" value="dapB"/>
    <property type="match status" value="1"/>
</dbReference>
<evidence type="ECO:0000256" key="10">
    <source>
        <dbReference type="ARBA" id="ARBA00049080"/>
    </source>
</evidence>
<evidence type="ECO:0000256" key="9">
    <source>
        <dbReference type="ARBA" id="ARBA00038983"/>
    </source>
</evidence>
<evidence type="ECO:0000313" key="15">
    <source>
        <dbReference type="EMBL" id="OQP62673.1"/>
    </source>
</evidence>
<evidence type="ECO:0000256" key="6">
    <source>
        <dbReference type="ARBA" id="ARBA00023027"/>
    </source>
</evidence>
<evidence type="ECO:0000256" key="4">
    <source>
        <dbReference type="ARBA" id="ARBA00022915"/>
    </source>
</evidence>
<evidence type="ECO:0000256" key="1">
    <source>
        <dbReference type="ARBA" id="ARBA00006642"/>
    </source>
</evidence>
<gene>
    <name evidence="15" type="ORF">A3860_27055</name>
</gene>
<keyword evidence="3" id="KW-0521">NADP</keyword>
<dbReference type="CDD" id="cd02274">
    <property type="entry name" value="DHDPR_N"/>
    <property type="match status" value="1"/>
</dbReference>
<dbReference type="Pfam" id="PF01113">
    <property type="entry name" value="DapB_N"/>
    <property type="match status" value="1"/>
</dbReference>
<accession>A0A1V9FWF8</accession>
<dbReference type="OrthoDB" id="9790352at2"/>
<dbReference type="PANTHER" id="PTHR20836">
    <property type="entry name" value="DIHYDRODIPICOLINATE REDUCTASE"/>
    <property type="match status" value="1"/>
</dbReference>
<comment type="caution">
    <text evidence="15">The sequence shown here is derived from an EMBL/GenBank/DDBJ whole genome shotgun (WGS) entry which is preliminary data.</text>
</comment>
<dbReference type="Gene3D" id="3.40.50.720">
    <property type="entry name" value="NAD(P)-binding Rossmann-like Domain"/>
    <property type="match status" value="1"/>
</dbReference>
<reference evidence="15 16" key="1">
    <citation type="submission" date="2016-03" db="EMBL/GenBank/DDBJ databases">
        <title>Niastella vici sp. nov., isolated from farmland soil.</title>
        <authorList>
            <person name="Chen L."/>
            <person name="Wang D."/>
            <person name="Yang S."/>
            <person name="Wang G."/>
        </authorList>
    </citation>
    <scope>NUCLEOTIDE SEQUENCE [LARGE SCALE GENOMIC DNA]</scope>
    <source>
        <strain evidence="15 16">DJ57</strain>
    </source>
</reference>
<evidence type="ECO:0000256" key="2">
    <source>
        <dbReference type="ARBA" id="ARBA00022605"/>
    </source>
</evidence>
<dbReference type="InterPro" id="IPR036291">
    <property type="entry name" value="NAD(P)-bd_dom_sf"/>
</dbReference>
<evidence type="ECO:0000259" key="14">
    <source>
        <dbReference type="Pfam" id="PF05173"/>
    </source>
</evidence>
<keyword evidence="5" id="KW-0560">Oxidoreductase</keyword>
<evidence type="ECO:0000313" key="16">
    <source>
        <dbReference type="Proteomes" id="UP000192796"/>
    </source>
</evidence>
<dbReference type="InterPro" id="IPR022663">
    <property type="entry name" value="DapB_C"/>
</dbReference>
<dbReference type="GO" id="GO:0019877">
    <property type="term" value="P:diaminopimelate biosynthetic process"/>
    <property type="evidence" value="ECO:0007669"/>
    <property type="project" value="UniProtKB-KW"/>
</dbReference>
<comment type="catalytic activity">
    <reaction evidence="10">
        <text>(S)-2,3,4,5-tetrahydrodipicolinate + NADP(+) + H2O = (2S,4S)-4-hydroxy-2,3,4,5-tetrahydrodipicolinate + NADPH + H(+)</text>
        <dbReference type="Rhea" id="RHEA:35331"/>
        <dbReference type="ChEBI" id="CHEBI:15377"/>
        <dbReference type="ChEBI" id="CHEBI:15378"/>
        <dbReference type="ChEBI" id="CHEBI:16845"/>
        <dbReference type="ChEBI" id="CHEBI:57783"/>
        <dbReference type="ChEBI" id="CHEBI:58349"/>
        <dbReference type="ChEBI" id="CHEBI:67139"/>
        <dbReference type="EC" id="1.17.1.8"/>
    </reaction>
</comment>
<keyword evidence="7" id="KW-0457">Lysine biosynthesis</keyword>
<evidence type="ECO:0000256" key="12">
    <source>
        <dbReference type="NCBIfam" id="TIGR00036"/>
    </source>
</evidence>